<dbReference type="Proteomes" id="UP001461498">
    <property type="component" value="Unassembled WGS sequence"/>
</dbReference>
<protein>
    <recommendedName>
        <fullName evidence="4">Regulatory protein zeste</fullName>
    </recommendedName>
</protein>
<dbReference type="EMBL" id="JAPXFL010000002">
    <property type="protein sequence ID" value="KAK9511307.1"/>
    <property type="molecule type" value="Genomic_DNA"/>
</dbReference>
<feature type="region of interest" description="Disordered" evidence="1">
    <location>
        <begin position="1"/>
        <end position="20"/>
    </location>
</feature>
<evidence type="ECO:0000313" key="3">
    <source>
        <dbReference type="Proteomes" id="UP001461498"/>
    </source>
</evidence>
<proteinExistence type="predicted"/>
<evidence type="ECO:0000256" key="1">
    <source>
        <dbReference type="SAM" id="MobiDB-lite"/>
    </source>
</evidence>
<accession>A0AAW1DLX2</accession>
<keyword evidence="3" id="KW-1185">Reference proteome</keyword>
<feature type="region of interest" description="Disordered" evidence="1">
    <location>
        <begin position="186"/>
        <end position="208"/>
    </location>
</feature>
<name>A0AAW1DLX2_9HEMI</name>
<feature type="compositionally biased region" description="Polar residues" evidence="1">
    <location>
        <begin position="1"/>
        <end position="19"/>
    </location>
</feature>
<evidence type="ECO:0000313" key="2">
    <source>
        <dbReference type="EMBL" id="KAK9511307.1"/>
    </source>
</evidence>
<comment type="caution">
    <text evidence="2">The sequence shown here is derived from an EMBL/GenBank/DDBJ whole genome shotgun (WGS) entry which is preliminary data.</text>
</comment>
<feature type="region of interest" description="Disordered" evidence="1">
    <location>
        <begin position="331"/>
        <end position="359"/>
    </location>
</feature>
<reference evidence="2 3" key="1">
    <citation type="submission" date="2022-12" db="EMBL/GenBank/DDBJ databases">
        <title>Chromosome-level genome assembly of true bugs.</title>
        <authorList>
            <person name="Ma L."/>
            <person name="Li H."/>
        </authorList>
    </citation>
    <scope>NUCLEOTIDE SEQUENCE [LARGE SCALE GENOMIC DNA]</scope>
    <source>
        <strain evidence="2">Lab_2022b</strain>
    </source>
</reference>
<organism evidence="2 3">
    <name type="scientific">Rhynocoris fuscipes</name>
    <dbReference type="NCBI Taxonomy" id="488301"/>
    <lineage>
        <taxon>Eukaryota</taxon>
        <taxon>Metazoa</taxon>
        <taxon>Ecdysozoa</taxon>
        <taxon>Arthropoda</taxon>
        <taxon>Hexapoda</taxon>
        <taxon>Insecta</taxon>
        <taxon>Pterygota</taxon>
        <taxon>Neoptera</taxon>
        <taxon>Paraneoptera</taxon>
        <taxon>Hemiptera</taxon>
        <taxon>Heteroptera</taxon>
        <taxon>Panheteroptera</taxon>
        <taxon>Cimicomorpha</taxon>
        <taxon>Reduviidae</taxon>
        <taxon>Harpactorinae</taxon>
        <taxon>Harpactorini</taxon>
        <taxon>Rhynocoris</taxon>
    </lineage>
</organism>
<gene>
    <name evidence="2" type="ORF">O3M35_005881</name>
</gene>
<evidence type="ECO:0008006" key="4">
    <source>
        <dbReference type="Google" id="ProtNLM"/>
    </source>
</evidence>
<dbReference type="AlphaFoldDB" id="A0AAW1DLX2"/>
<sequence length="500" mass="57138">MAVSQGTESDHQYSSSQPTVKKCRITPSQKEIMVSFLENHPEMREKCLPLSATNRLWEELMKKLDEDCDPSDPSFRFFNNISEVKKCYSRLKRTILHKYMRAKEANKELTSFDRRVLTLVALDESTVDDIADSPIVKSFSDLKRTALLRLSKSKEVKESKDIFTNLDQRILKLSKHADEIEAANSTFVDNDNKSPSTDNNINKYSDSNTVTNMNGSYSGTNVRILKKYRPILPKTITKIRIQPAKLDDSEHVVSLLSDGDLEEMETNDDTESTTPKIGAVISIPEEVFHLSNQMEQEVVTIEDSTNHVTIVEATPDERIANVLEVVSENNDHSHNTTNITDKVNESGSSFSSNSLPLNEDNSSKLNEYNYPARELSITEKLKMLKEKELKESLRIRELPNSAKSNKASSLKRRRMRRDVLRRRLRNQADSEDNDLDLERNLLQFMEGMRDLEARKAESVRMLAIAVKDCCNQISKAFLNFSRASSVISEYYTMLHHKANQ</sequence>